<protein>
    <submittedName>
        <fullName evidence="1">Uncharacterized protein</fullName>
    </submittedName>
</protein>
<evidence type="ECO:0000313" key="1">
    <source>
        <dbReference type="EMBL" id="OGI85906.1"/>
    </source>
</evidence>
<organism evidence="1 2">
    <name type="scientific">Candidatus Nomurabacteria bacterium RIFCSPLOWO2_01_FULL_41_12</name>
    <dbReference type="NCBI Taxonomy" id="1801774"/>
    <lineage>
        <taxon>Bacteria</taxon>
        <taxon>Candidatus Nomuraibacteriota</taxon>
    </lineage>
</organism>
<proteinExistence type="predicted"/>
<reference evidence="1 2" key="1">
    <citation type="journal article" date="2016" name="Nat. Commun.">
        <title>Thousands of microbial genomes shed light on interconnected biogeochemical processes in an aquifer system.</title>
        <authorList>
            <person name="Anantharaman K."/>
            <person name="Brown C.T."/>
            <person name="Hug L.A."/>
            <person name="Sharon I."/>
            <person name="Castelle C.J."/>
            <person name="Probst A.J."/>
            <person name="Thomas B.C."/>
            <person name="Singh A."/>
            <person name="Wilkins M.J."/>
            <person name="Karaoz U."/>
            <person name="Brodie E.L."/>
            <person name="Williams K.H."/>
            <person name="Hubbard S.S."/>
            <person name="Banfield J.F."/>
        </authorList>
    </citation>
    <scope>NUCLEOTIDE SEQUENCE [LARGE SCALE GENOMIC DNA]</scope>
</reference>
<comment type="caution">
    <text evidence="1">The sequence shown here is derived from an EMBL/GenBank/DDBJ whole genome shotgun (WGS) entry which is preliminary data.</text>
</comment>
<dbReference type="PROSITE" id="PS51318">
    <property type="entry name" value="TAT"/>
    <property type="match status" value="1"/>
</dbReference>
<evidence type="ECO:0000313" key="2">
    <source>
        <dbReference type="Proteomes" id="UP000176187"/>
    </source>
</evidence>
<sequence length="402" mass="45712">MEKIPSRRQFLKDVGKGLKLGALAGAGAALGIGYEKTRQNERNRIYESGDTIKTEVGDFKVDGWHLQYNEAEVKKIARVSLNSEQGGLSKNVSSLARGMQNVALPGQGVWTLKIDIGNETYEYKILPLYHTYENPTSPFYAEVELSTENLQTARRIQQAFGNIVNDPVYVYKSSEHNGFYVDEKRVEISSAVAQSPTYEGQFECVLTHELAHAVVSRIRHAVDQTNNLDLARVFETLGGFTGARNSLLEGEKGLLVNIFDESSFQKNQKVIDGHPYDNHDELFASILTVLRMHPEQLAQRIQDLLKEKNSMKEIAILNNLRAREAVRQIIRILTQLLEENSPFEWKEGANLETYRAQRKEYNEKIRKKLKLIIPKIDELEKGLRLDSLQDEMLAMFEKAGIR</sequence>
<accession>A0A1F6WVJ6</accession>
<gene>
    <name evidence="1" type="ORF">A3A05_02490</name>
</gene>
<dbReference type="InterPro" id="IPR006311">
    <property type="entry name" value="TAT_signal"/>
</dbReference>
<dbReference type="AlphaFoldDB" id="A0A1F6WVJ6"/>
<name>A0A1F6WVJ6_9BACT</name>
<dbReference type="Proteomes" id="UP000176187">
    <property type="component" value="Unassembled WGS sequence"/>
</dbReference>
<dbReference type="EMBL" id="MFUY01000019">
    <property type="protein sequence ID" value="OGI85906.1"/>
    <property type="molecule type" value="Genomic_DNA"/>
</dbReference>